<keyword evidence="1" id="KW-0472">Membrane</keyword>
<keyword evidence="1" id="KW-1133">Transmembrane helix</keyword>
<name>A0A2Z3I478_9CAUL</name>
<feature type="transmembrane region" description="Helical" evidence="1">
    <location>
        <begin position="6"/>
        <end position="24"/>
    </location>
</feature>
<evidence type="ECO:0000313" key="2">
    <source>
        <dbReference type="EMBL" id="AWM78478.1"/>
    </source>
</evidence>
<keyword evidence="3" id="KW-1185">Reference proteome</keyword>
<feature type="transmembrane region" description="Helical" evidence="1">
    <location>
        <begin position="101"/>
        <end position="124"/>
    </location>
</feature>
<dbReference type="OrthoDB" id="9808658at2"/>
<keyword evidence="1" id="KW-0812">Transmembrane</keyword>
<feature type="transmembrane region" description="Helical" evidence="1">
    <location>
        <begin position="68"/>
        <end position="89"/>
    </location>
</feature>
<dbReference type="RefSeq" id="WP_110451044.1">
    <property type="nucleotide sequence ID" value="NZ_CP029479.1"/>
</dbReference>
<reference evidence="3" key="1">
    <citation type="submission" date="2018-05" db="EMBL/GenBank/DDBJ databases">
        <title>Genome sequencing of Phenylobacterium sp. HYN0004.</title>
        <authorList>
            <person name="Yi H."/>
            <person name="Baek C."/>
        </authorList>
    </citation>
    <scope>NUCLEOTIDE SEQUENCE [LARGE SCALE GENOMIC DNA]</scope>
    <source>
        <strain evidence="3">HYN0004</strain>
    </source>
</reference>
<dbReference type="AlphaFoldDB" id="A0A2Z3I478"/>
<dbReference type="EMBL" id="CP029479">
    <property type="protein sequence ID" value="AWM78478.1"/>
    <property type="molecule type" value="Genomic_DNA"/>
</dbReference>
<dbReference type="Proteomes" id="UP000247763">
    <property type="component" value="Chromosome"/>
</dbReference>
<dbReference type="InterPro" id="IPR025597">
    <property type="entry name" value="DUF4345"/>
</dbReference>
<dbReference type="KEGG" id="phb:HYN04_12385"/>
<evidence type="ECO:0008006" key="4">
    <source>
        <dbReference type="Google" id="ProtNLM"/>
    </source>
</evidence>
<feature type="transmembrane region" description="Helical" evidence="1">
    <location>
        <begin position="45"/>
        <end position="62"/>
    </location>
</feature>
<evidence type="ECO:0000256" key="1">
    <source>
        <dbReference type="SAM" id="Phobius"/>
    </source>
</evidence>
<accession>A0A2Z3I478</accession>
<protein>
    <recommendedName>
        <fullName evidence="4">DUF4345 domain-containing protein</fullName>
    </recommendedName>
</protein>
<dbReference type="Pfam" id="PF14248">
    <property type="entry name" value="DUF4345"/>
    <property type="match status" value="1"/>
</dbReference>
<sequence>MTTDLFNLGGAVGTLLMGLLGLVLPRTAARFVGLQALTPAGRSEFRATYGGLWIPLALLPILTRDPMLFAVSGLCWAGAALGRAASIVLDDACDTRNLMAVGFELAFAILLLAGSPGRAVLALMG</sequence>
<organism evidence="2 3">
    <name type="scientific">Phenylobacterium parvum</name>
    <dbReference type="NCBI Taxonomy" id="2201350"/>
    <lineage>
        <taxon>Bacteria</taxon>
        <taxon>Pseudomonadati</taxon>
        <taxon>Pseudomonadota</taxon>
        <taxon>Alphaproteobacteria</taxon>
        <taxon>Caulobacterales</taxon>
        <taxon>Caulobacteraceae</taxon>
        <taxon>Phenylobacterium</taxon>
    </lineage>
</organism>
<evidence type="ECO:0000313" key="3">
    <source>
        <dbReference type="Proteomes" id="UP000247763"/>
    </source>
</evidence>
<gene>
    <name evidence="2" type="ORF">HYN04_12385</name>
</gene>
<proteinExistence type="predicted"/>